<feature type="compositionally biased region" description="Basic residues" evidence="6">
    <location>
        <begin position="89"/>
        <end position="98"/>
    </location>
</feature>
<feature type="region of interest" description="Disordered" evidence="6">
    <location>
        <begin position="1"/>
        <end position="25"/>
    </location>
</feature>
<evidence type="ECO:0000256" key="3">
    <source>
        <dbReference type="ARBA" id="ARBA00023125"/>
    </source>
</evidence>
<keyword evidence="5" id="KW-0539">Nucleus</keyword>
<dbReference type="Pfam" id="PF03754">
    <property type="entry name" value="At2g31720-like"/>
    <property type="match status" value="1"/>
</dbReference>
<evidence type="ECO:0000313" key="8">
    <source>
        <dbReference type="EMBL" id="KAF4383403.1"/>
    </source>
</evidence>
<sequence length="266" mass="29596">MPTLTVNSKAPDPDPDPIPTPLIVQANPSFQNGVASKDIHVFLPKTHSSNKIKISSSPSSSSSDQLGTDHNKREISSSSSSSSSSDHHKSNKKPRKIKIPSNAVTRSNPRGVVAGPNPPPPLSLELIAAINGSVGREQQTPLLLIYQKKLFESDLKKQANRLSMPVNQIVSDDFLNEEEKEKVQPKTKGLIVRVMEPNLQQTTLVFKQWTYPKKNKSTSPVSYVFNKNWFSIVDNNGLKPNHILQVWFFRDIDRNPCFAFVNLGFC</sequence>
<dbReference type="InterPro" id="IPR015300">
    <property type="entry name" value="DNA-bd_pseudobarrel_sf"/>
</dbReference>
<evidence type="ECO:0000313" key="7">
    <source>
        <dbReference type="EMBL" id="KAF4375476.1"/>
    </source>
</evidence>
<dbReference type="InterPro" id="IPR005508">
    <property type="entry name" value="At2g31720-like"/>
</dbReference>
<organism evidence="7 9">
    <name type="scientific">Cannabis sativa</name>
    <name type="common">Hemp</name>
    <name type="synonym">Marijuana</name>
    <dbReference type="NCBI Taxonomy" id="3483"/>
    <lineage>
        <taxon>Eukaryota</taxon>
        <taxon>Viridiplantae</taxon>
        <taxon>Streptophyta</taxon>
        <taxon>Embryophyta</taxon>
        <taxon>Tracheophyta</taxon>
        <taxon>Spermatophyta</taxon>
        <taxon>Magnoliopsida</taxon>
        <taxon>eudicotyledons</taxon>
        <taxon>Gunneridae</taxon>
        <taxon>Pentapetalae</taxon>
        <taxon>rosids</taxon>
        <taxon>fabids</taxon>
        <taxon>Rosales</taxon>
        <taxon>Cannabaceae</taxon>
        <taxon>Cannabis</taxon>
    </lineage>
</organism>
<reference evidence="9 10" key="1">
    <citation type="journal article" date="2020" name="bioRxiv">
        <title>Sequence and annotation of 42 cannabis genomes reveals extensive copy number variation in cannabinoid synthesis and pathogen resistance genes.</title>
        <authorList>
            <person name="Mckernan K.J."/>
            <person name="Helbert Y."/>
            <person name="Kane L.T."/>
            <person name="Ebling H."/>
            <person name="Zhang L."/>
            <person name="Liu B."/>
            <person name="Eaton Z."/>
            <person name="Mclaughlin S."/>
            <person name="Kingan S."/>
            <person name="Baybayan P."/>
            <person name="Concepcion G."/>
            <person name="Jordan M."/>
            <person name="Riva A."/>
            <person name="Barbazuk W."/>
            <person name="Harkins T."/>
        </authorList>
    </citation>
    <scope>NUCLEOTIDE SEQUENCE [LARGE SCALE GENOMIC DNA]</scope>
    <source>
        <strain evidence="9 10">cv. Jamaican Lion 4</strain>
        <strain evidence="8">Father</strain>
        <strain evidence="7">Mother</strain>
        <tissue evidence="7">Leaf</tissue>
    </source>
</reference>
<feature type="compositionally biased region" description="Low complexity" evidence="6">
    <location>
        <begin position="49"/>
        <end position="63"/>
    </location>
</feature>
<dbReference type="EMBL" id="JAATIQ010000098">
    <property type="protein sequence ID" value="KAF4383403.1"/>
    <property type="molecule type" value="Genomic_DNA"/>
</dbReference>
<evidence type="ECO:0000256" key="6">
    <source>
        <dbReference type="SAM" id="MobiDB-lite"/>
    </source>
</evidence>
<evidence type="ECO:0000256" key="2">
    <source>
        <dbReference type="ARBA" id="ARBA00023015"/>
    </source>
</evidence>
<comment type="subcellular location">
    <subcellularLocation>
        <location evidence="1">Nucleus</location>
    </subcellularLocation>
</comment>
<keyword evidence="10" id="KW-1185">Reference proteome</keyword>
<dbReference type="Proteomes" id="UP000525078">
    <property type="component" value="Unassembled WGS sequence"/>
</dbReference>
<dbReference type="GO" id="GO:0003677">
    <property type="term" value="F:DNA binding"/>
    <property type="evidence" value="ECO:0007669"/>
    <property type="project" value="UniProtKB-KW"/>
</dbReference>
<dbReference type="SUPFAM" id="SSF101936">
    <property type="entry name" value="DNA-binding pseudobarrel domain"/>
    <property type="match status" value="1"/>
</dbReference>
<dbReference type="PANTHER" id="PTHR31541">
    <property type="entry name" value="B3 DOMAIN PLANT PROTEIN-RELATED"/>
    <property type="match status" value="1"/>
</dbReference>
<dbReference type="Proteomes" id="UP000583929">
    <property type="component" value="Unassembled WGS sequence"/>
</dbReference>
<evidence type="ECO:0000256" key="4">
    <source>
        <dbReference type="ARBA" id="ARBA00023163"/>
    </source>
</evidence>
<dbReference type="AlphaFoldDB" id="A0A7J6FXK3"/>
<name>A0A7J6FXK3_CANSA</name>
<dbReference type="PANTHER" id="PTHR31541:SF27">
    <property type="entry name" value="TF-B3 DOMAIN-CONTAINING PROTEIN"/>
    <property type="match status" value="1"/>
</dbReference>
<comment type="caution">
    <text evidence="7">The sequence shown here is derived from an EMBL/GenBank/DDBJ whole genome shotgun (WGS) entry which is preliminary data.</text>
</comment>
<evidence type="ECO:0000256" key="5">
    <source>
        <dbReference type="ARBA" id="ARBA00023242"/>
    </source>
</evidence>
<evidence type="ECO:0000313" key="10">
    <source>
        <dbReference type="Proteomes" id="UP000583929"/>
    </source>
</evidence>
<keyword evidence="3" id="KW-0238">DNA-binding</keyword>
<protein>
    <recommendedName>
        <fullName evidence="11">B3 domain-containing protein</fullName>
    </recommendedName>
</protein>
<keyword evidence="4" id="KW-0804">Transcription</keyword>
<evidence type="ECO:0000313" key="9">
    <source>
        <dbReference type="Proteomes" id="UP000525078"/>
    </source>
</evidence>
<proteinExistence type="predicted"/>
<accession>A0A7J6FXK3</accession>
<feature type="region of interest" description="Disordered" evidence="6">
    <location>
        <begin position="47"/>
        <end position="119"/>
    </location>
</feature>
<keyword evidence="2" id="KW-0805">Transcription regulation</keyword>
<evidence type="ECO:0008006" key="11">
    <source>
        <dbReference type="Google" id="ProtNLM"/>
    </source>
</evidence>
<dbReference type="GO" id="GO:0005634">
    <property type="term" value="C:nucleus"/>
    <property type="evidence" value="ECO:0007669"/>
    <property type="project" value="UniProtKB-SubCell"/>
</dbReference>
<dbReference type="EMBL" id="JAATIP010000090">
    <property type="protein sequence ID" value="KAF4375476.1"/>
    <property type="molecule type" value="Genomic_DNA"/>
</dbReference>
<gene>
    <name evidence="7" type="ORF">F8388_024135</name>
    <name evidence="8" type="ORF">G4B88_023977</name>
</gene>
<evidence type="ECO:0000256" key="1">
    <source>
        <dbReference type="ARBA" id="ARBA00004123"/>
    </source>
</evidence>
<dbReference type="Gene3D" id="2.40.330.10">
    <property type="entry name" value="DNA-binding pseudobarrel domain"/>
    <property type="match status" value="1"/>
</dbReference>